<sequence length="234" mass="26329">MFKGPDMQAIILDTETHTLNGLPIEIAYAPIEINAGKLTLDKSKLFDQLYQVGTPISYAAMAVHHILESDLENQPHYKTFKLPDTTTYIIGHNIDYDIAAIARCGVDVSHIKPICTLALARKTWPDAEAHNISALIYMISQGSSKARELLKGAHRADADIILTANILMHIVYHLNIHDIEELYRVSEEARIPTTINFGKHKGTAIAELPKDYIQWLLRQDELDVYLRKALESAF</sequence>
<reference evidence="3 4" key="1">
    <citation type="journal article" date="2015" name="J. Bacteriol.">
        <title>Resources for Genetic and Genomic Analysis of Emerging Pathogen Acinetobacter baumannii.</title>
        <authorList>
            <person name="Gallagher L.A."/>
            <person name="Ramage E."/>
            <person name="Weiss E.J."/>
            <person name="Radey M."/>
            <person name="Hayden H.S."/>
            <person name="Held K.G."/>
            <person name="Huse H.K."/>
            <person name="Zurawski D.V."/>
            <person name="Brittnacher M.J."/>
            <person name="Manoil C."/>
        </authorList>
    </citation>
    <scope>NUCLEOTIDE SEQUENCE [LARGE SCALE GENOMIC DNA]</scope>
    <source>
        <strain evidence="3 4">AB5075-UW</strain>
    </source>
</reference>
<dbReference type="Gene3D" id="3.30.420.10">
    <property type="entry name" value="Ribonuclease H-like superfamily/Ribonuclease H"/>
    <property type="match status" value="1"/>
</dbReference>
<dbReference type="EMBL" id="CP008706">
    <property type="protein sequence ID" value="AKA31077.1"/>
    <property type="molecule type" value="Genomic_DNA"/>
</dbReference>
<dbReference type="InterPro" id="IPR013520">
    <property type="entry name" value="Ribonucl_H"/>
</dbReference>
<name>A0A0D5YFL0_ACIBA</name>
<dbReference type="InterPro" id="IPR036397">
    <property type="entry name" value="RNaseH_sf"/>
</dbReference>
<keyword evidence="2" id="KW-0269">Exonuclease</keyword>
<reference evidence="4" key="2">
    <citation type="submission" date="2015-03" db="EMBL/GenBank/DDBJ databases">
        <authorList>
            <person name="Gallagher L.A."/>
            <person name="Hayden H.S."/>
            <person name="Weiss E.J."/>
            <person name="Hager K.R."/>
            <person name="Ramage E."/>
            <person name="Radey M.R."/>
            <person name="Bydalek R."/>
            <person name="Manoil C."/>
            <person name="Miller S.I."/>
            <person name="Brittnacher M.J."/>
        </authorList>
    </citation>
    <scope>NUCLEOTIDE SEQUENCE [LARGE SCALE GENOMIC DNA]</scope>
    <source>
        <strain evidence="4">AB5075-UW</strain>
    </source>
</reference>
<evidence type="ECO:0000313" key="3">
    <source>
        <dbReference type="EMBL" id="AKA31077.1"/>
    </source>
</evidence>
<dbReference type="InterPro" id="IPR012337">
    <property type="entry name" value="RNaseH-like_sf"/>
</dbReference>
<dbReference type="InterPro" id="IPR024530">
    <property type="entry name" value="QSregVF_b"/>
</dbReference>
<dbReference type="SMART" id="SM00479">
    <property type="entry name" value="EXOIII"/>
    <property type="match status" value="1"/>
</dbReference>
<evidence type="ECO:0000256" key="2">
    <source>
        <dbReference type="ARBA" id="ARBA00022839"/>
    </source>
</evidence>
<dbReference type="Pfam" id="PF12843">
    <property type="entry name" value="QSregVF_b"/>
    <property type="match status" value="1"/>
</dbReference>
<evidence type="ECO:0000256" key="1">
    <source>
        <dbReference type="ARBA" id="ARBA00022722"/>
    </source>
</evidence>
<dbReference type="AlphaFoldDB" id="A0A0D5YFL0"/>
<protein>
    <submittedName>
        <fullName evidence="3">Exodeoxyribonuclease X, putative</fullName>
    </submittedName>
</protein>
<dbReference type="GO" id="GO:0004527">
    <property type="term" value="F:exonuclease activity"/>
    <property type="evidence" value="ECO:0007669"/>
    <property type="project" value="UniProtKB-KW"/>
</dbReference>
<proteinExistence type="predicted"/>
<evidence type="ECO:0000313" key="4">
    <source>
        <dbReference type="Proteomes" id="UP000032746"/>
    </source>
</evidence>
<keyword evidence="1" id="KW-0540">Nuclease</keyword>
<dbReference type="CDD" id="cd06127">
    <property type="entry name" value="DEDDh"/>
    <property type="match status" value="1"/>
</dbReference>
<accession>A0A0D5YFL0</accession>
<keyword evidence="2" id="KW-0378">Hydrolase</keyword>
<dbReference type="GO" id="GO:0006259">
    <property type="term" value="P:DNA metabolic process"/>
    <property type="evidence" value="ECO:0007669"/>
    <property type="project" value="UniProtKB-ARBA"/>
</dbReference>
<organism evidence="3 4">
    <name type="scientific">Acinetobacter baumannii</name>
    <dbReference type="NCBI Taxonomy" id="470"/>
    <lineage>
        <taxon>Bacteria</taxon>
        <taxon>Pseudomonadati</taxon>
        <taxon>Pseudomonadota</taxon>
        <taxon>Gammaproteobacteria</taxon>
        <taxon>Moraxellales</taxon>
        <taxon>Moraxellaceae</taxon>
        <taxon>Acinetobacter</taxon>
        <taxon>Acinetobacter calcoaceticus/baumannii complex</taxon>
    </lineage>
</organism>
<dbReference type="OMA" id="YHLNIQD"/>
<dbReference type="GO" id="GO:0003676">
    <property type="term" value="F:nucleic acid binding"/>
    <property type="evidence" value="ECO:0007669"/>
    <property type="project" value="InterPro"/>
</dbReference>
<dbReference type="SUPFAM" id="SSF53098">
    <property type="entry name" value="Ribonuclease H-like"/>
    <property type="match status" value="1"/>
</dbReference>
<dbReference type="PATRIC" id="fig|470.1345.peg.1289"/>
<dbReference type="Proteomes" id="UP000032746">
    <property type="component" value="Chromosome"/>
</dbReference>
<gene>
    <name evidence="3" type="ORF">ABUW_1331</name>
</gene>